<protein>
    <submittedName>
        <fullName evidence="5">Putative zinc finger protein</fullName>
    </submittedName>
</protein>
<dbReference type="InterPro" id="IPR027383">
    <property type="entry name" value="Znf_put"/>
</dbReference>
<keyword evidence="6" id="KW-1185">Reference proteome</keyword>
<keyword evidence="3" id="KW-1133">Transmembrane helix</keyword>
<dbReference type="EMBL" id="SHLA01000001">
    <property type="protein sequence ID" value="RZU61014.1"/>
    <property type="molecule type" value="Genomic_DNA"/>
</dbReference>
<name>A0A4Q8AAK4_9MICC</name>
<dbReference type="Gene3D" id="1.10.10.1320">
    <property type="entry name" value="Anti-sigma factor, zinc-finger domain"/>
    <property type="match status" value="1"/>
</dbReference>
<evidence type="ECO:0000256" key="3">
    <source>
        <dbReference type="SAM" id="Phobius"/>
    </source>
</evidence>
<evidence type="ECO:0000313" key="6">
    <source>
        <dbReference type="Proteomes" id="UP000292685"/>
    </source>
</evidence>
<comment type="caution">
    <text evidence="5">The sequence shown here is derived from an EMBL/GenBank/DDBJ whole genome shotgun (WGS) entry which is preliminary data.</text>
</comment>
<keyword evidence="2" id="KW-0804">Transcription</keyword>
<gene>
    <name evidence="5" type="ORF">EV380_0569</name>
</gene>
<dbReference type="OrthoDB" id="4930823at2"/>
<keyword evidence="1" id="KW-0805">Transcription regulation</keyword>
<feature type="transmembrane region" description="Helical" evidence="3">
    <location>
        <begin position="107"/>
        <end position="130"/>
    </location>
</feature>
<dbReference type="AlphaFoldDB" id="A0A4Q8AAK4"/>
<reference evidence="5 6" key="1">
    <citation type="submission" date="2019-02" db="EMBL/GenBank/DDBJ databases">
        <title>Sequencing the genomes of 1000 actinobacteria strains.</title>
        <authorList>
            <person name="Klenk H.-P."/>
        </authorList>
    </citation>
    <scope>NUCLEOTIDE SEQUENCE [LARGE SCALE GENOMIC DNA]</scope>
    <source>
        <strain evidence="5 6">DSM 17364</strain>
    </source>
</reference>
<dbReference type="Pfam" id="PF13490">
    <property type="entry name" value="zf-HC2"/>
    <property type="match status" value="1"/>
</dbReference>
<evidence type="ECO:0000256" key="2">
    <source>
        <dbReference type="ARBA" id="ARBA00023163"/>
    </source>
</evidence>
<dbReference type="Proteomes" id="UP000292685">
    <property type="component" value="Unassembled WGS sequence"/>
</dbReference>
<dbReference type="InterPro" id="IPR041916">
    <property type="entry name" value="Anti_sigma_zinc_sf"/>
</dbReference>
<accession>A0A4Q8AAK4</accession>
<evidence type="ECO:0000313" key="5">
    <source>
        <dbReference type="EMBL" id="RZU61014.1"/>
    </source>
</evidence>
<feature type="domain" description="Putative zinc-finger" evidence="4">
    <location>
        <begin position="5"/>
        <end position="35"/>
    </location>
</feature>
<sequence length="317" mass="33906">MHTMRRWLDPYVLGELNERQVERFESHVSRCADCRVELEQRRRRATRTARFTSALPVVSARTGEYDAGASGTTYAVAVGADTGPHDTVGFSARTAPAPGRRSARRELIPMVAFIAVCSVLAVFLSTAWVLGGAGPSGPAGAPITENWDEEGEQLSHQAVADLRRDGWNLPALNSIGYELSAAVGSTVNGVPRVTLTYEGHAGEVVLREQRKDRGSRVAELPEPLAAVESPAAKGELGPAGALSTTVNANAAEPSLIDTADAVYEVTFTEDESEHETVLNRILLTENALLEHAPTRPDNAFARLAKGLARMGVLEGAE</sequence>
<dbReference type="RefSeq" id="WP_102157466.1">
    <property type="nucleotide sequence ID" value="NZ_PGGT01000003.1"/>
</dbReference>
<evidence type="ECO:0000259" key="4">
    <source>
        <dbReference type="Pfam" id="PF13490"/>
    </source>
</evidence>
<evidence type="ECO:0000256" key="1">
    <source>
        <dbReference type="ARBA" id="ARBA00023015"/>
    </source>
</evidence>
<keyword evidence="3" id="KW-0472">Membrane</keyword>
<organism evidence="5 6">
    <name type="scientific">Zhihengliuella halotolerans</name>
    <dbReference type="NCBI Taxonomy" id="370736"/>
    <lineage>
        <taxon>Bacteria</taxon>
        <taxon>Bacillati</taxon>
        <taxon>Actinomycetota</taxon>
        <taxon>Actinomycetes</taxon>
        <taxon>Micrococcales</taxon>
        <taxon>Micrococcaceae</taxon>
        <taxon>Zhihengliuella</taxon>
    </lineage>
</organism>
<proteinExistence type="predicted"/>
<keyword evidence="3" id="KW-0812">Transmembrane</keyword>